<gene>
    <name evidence="2" type="ORF">DBRI00130_LOCUS15412</name>
</gene>
<dbReference type="GO" id="GO:0016020">
    <property type="term" value="C:membrane"/>
    <property type="evidence" value="ECO:0007669"/>
    <property type="project" value="TreeGrafter"/>
</dbReference>
<evidence type="ECO:0000259" key="1">
    <source>
        <dbReference type="Pfam" id="PF12697"/>
    </source>
</evidence>
<dbReference type="SUPFAM" id="SSF53474">
    <property type="entry name" value="alpha/beta-Hydrolases"/>
    <property type="match status" value="1"/>
</dbReference>
<proteinExistence type="predicted"/>
<dbReference type="Gene3D" id="3.40.50.1820">
    <property type="entry name" value="alpha/beta hydrolase"/>
    <property type="match status" value="1"/>
</dbReference>
<dbReference type="Pfam" id="PF12697">
    <property type="entry name" value="Abhydrolase_6"/>
    <property type="match status" value="1"/>
</dbReference>
<evidence type="ECO:0000313" key="2">
    <source>
        <dbReference type="EMBL" id="CAE4608161.1"/>
    </source>
</evidence>
<protein>
    <recommendedName>
        <fullName evidence="1">AB hydrolase-1 domain-containing protein</fullName>
    </recommendedName>
</protein>
<dbReference type="InterPro" id="IPR000073">
    <property type="entry name" value="AB_hydrolase_1"/>
</dbReference>
<feature type="domain" description="AB hydrolase-1" evidence="1">
    <location>
        <begin position="180"/>
        <end position="392"/>
    </location>
</feature>
<accession>A0A7S4RA36</accession>
<dbReference type="AlphaFoldDB" id="A0A7S4RA36"/>
<dbReference type="EMBL" id="HBNS01019367">
    <property type="protein sequence ID" value="CAE4608161.1"/>
    <property type="molecule type" value="Transcribed_RNA"/>
</dbReference>
<dbReference type="PANTHER" id="PTHR22753">
    <property type="entry name" value="TRANSMEMBRANE PROTEIN 68"/>
    <property type="match status" value="1"/>
</dbReference>
<dbReference type="InterPro" id="IPR029058">
    <property type="entry name" value="AB_hydrolase_fold"/>
</dbReference>
<name>A0A7S4RA36_9STRA</name>
<reference evidence="2" key="1">
    <citation type="submission" date="2021-01" db="EMBL/GenBank/DDBJ databases">
        <authorList>
            <person name="Corre E."/>
            <person name="Pelletier E."/>
            <person name="Niang G."/>
            <person name="Scheremetjew M."/>
            <person name="Finn R."/>
            <person name="Kale V."/>
            <person name="Holt S."/>
            <person name="Cochrane G."/>
            <person name="Meng A."/>
            <person name="Brown T."/>
            <person name="Cohen L."/>
        </authorList>
    </citation>
    <scope>NUCLEOTIDE SEQUENCE</scope>
    <source>
        <strain evidence="2">GSO104</strain>
    </source>
</reference>
<dbReference type="PANTHER" id="PTHR22753:SF14">
    <property type="entry name" value="MONOACYLGLYCEROL_DIACYLGLYCEROL O-ACYLTRANSFERASE"/>
    <property type="match status" value="1"/>
</dbReference>
<organism evidence="2">
    <name type="scientific">Ditylum brightwellii</name>
    <dbReference type="NCBI Taxonomy" id="49249"/>
    <lineage>
        <taxon>Eukaryota</taxon>
        <taxon>Sar</taxon>
        <taxon>Stramenopiles</taxon>
        <taxon>Ochrophyta</taxon>
        <taxon>Bacillariophyta</taxon>
        <taxon>Mediophyceae</taxon>
        <taxon>Lithodesmiophycidae</taxon>
        <taxon>Lithodesmiales</taxon>
        <taxon>Lithodesmiaceae</taxon>
        <taxon>Ditylum</taxon>
    </lineage>
</organism>
<sequence length="461" mass="50823">MSLAKSQKRKIYYHNNQIIKNRSSINTKTSSSTTTYLQATVTFSNPLLDEGYPPTVHEYKEKTLTSKPLLLYVPGFDGTNVAPFLQYPELSTIFDVRCMRVSMSDRSTFEDLRDGIFQYLEETLLQNEEDGKVDSKNYGDVTEEQVGGKNNGPGGFLFNLFGGGNGSNKNNTPTSKKSIQRPIYIMGESFGGILALEVALSIISSESTTATNRQEPKLDLSQNLKGLVLVNPATCYDRSALASKGPSVVSLPKFLYPLGVLSLIPLFTDEYALPQLGLMLSSKALPSVIDTPEREAYMGRNAFSLPSKLQYMPQGTLEWRLEQWLRRGCEDVSIKLKNSLNSSGGRRKKIPPVLLVAGEKDGTLPSIAEAERLLGLLPDCTVHVVEGAGHACTCGSRVDIAALMRARFKELQQEGGRIAMKQVAAEGEGINFGLEPRYDGASVGLLPTKYWSEKYYQKIEK</sequence>